<dbReference type="InterPro" id="IPR000086">
    <property type="entry name" value="NUDIX_hydrolase_dom"/>
</dbReference>
<evidence type="ECO:0000256" key="4">
    <source>
        <dbReference type="ARBA" id="ARBA00022801"/>
    </source>
</evidence>
<sequence length="118" mass="12579">MRDRAGDWELPGGALEEGEDAVDAARRELREEAGFQASTLVQVAVLERDAASSAARIFVFLARGRVEGVGCRPDADEPDKPSVGLTRWSSALDLVRAGVVTEQSSVAALLLCHTFNAP</sequence>
<reference evidence="9 10" key="1">
    <citation type="submission" date="2020-03" db="EMBL/GenBank/DDBJ databases">
        <title>Whole genome shotgun sequence of Phytohabitans suffuscus NBRC 105367.</title>
        <authorList>
            <person name="Komaki H."/>
            <person name="Tamura T."/>
        </authorList>
    </citation>
    <scope>NUCLEOTIDE SEQUENCE [LARGE SCALE GENOMIC DNA]</scope>
    <source>
        <strain evidence="9 10">NBRC 105367</strain>
    </source>
</reference>
<dbReference type="PRINTS" id="PR00502">
    <property type="entry name" value="NUDIXFAMILY"/>
</dbReference>
<dbReference type="SUPFAM" id="SSF55811">
    <property type="entry name" value="Nudix"/>
    <property type="match status" value="1"/>
</dbReference>
<evidence type="ECO:0000256" key="7">
    <source>
        <dbReference type="SAM" id="MobiDB-lite"/>
    </source>
</evidence>
<keyword evidence="3" id="KW-0479">Metal-binding</keyword>
<feature type="region of interest" description="Disordered" evidence="7">
    <location>
        <begin position="1"/>
        <end position="20"/>
    </location>
</feature>
<dbReference type="GO" id="GO:0046872">
    <property type="term" value="F:metal ion binding"/>
    <property type="evidence" value="ECO:0007669"/>
    <property type="project" value="UniProtKB-KW"/>
</dbReference>
<dbReference type="PROSITE" id="PS51462">
    <property type="entry name" value="NUDIX"/>
    <property type="match status" value="1"/>
</dbReference>
<dbReference type="AlphaFoldDB" id="A0A6F8YGC1"/>
<dbReference type="CDD" id="cd03424">
    <property type="entry name" value="NUDIX_ADPRase_Nudt5_UGPPase_Nudt14"/>
    <property type="match status" value="1"/>
</dbReference>
<dbReference type="PANTHER" id="PTHR43758:SF8">
    <property type="entry name" value="8-OXO-DGTP DIPHOSPHATASE YTKD-RELATED"/>
    <property type="match status" value="1"/>
</dbReference>
<dbReference type="InterPro" id="IPR020476">
    <property type="entry name" value="Nudix_hydrolase"/>
</dbReference>
<evidence type="ECO:0000256" key="3">
    <source>
        <dbReference type="ARBA" id="ARBA00022723"/>
    </source>
</evidence>
<comment type="similarity">
    <text evidence="2 6">Belongs to the Nudix hydrolase family.</text>
</comment>
<comment type="cofactor">
    <cofactor evidence="1">
        <name>Mg(2+)</name>
        <dbReference type="ChEBI" id="CHEBI:18420"/>
    </cofactor>
</comment>
<dbReference type="InterPro" id="IPR020084">
    <property type="entry name" value="NUDIX_hydrolase_CS"/>
</dbReference>
<evidence type="ECO:0000259" key="8">
    <source>
        <dbReference type="PROSITE" id="PS51462"/>
    </source>
</evidence>
<name>A0A6F8YGC1_9ACTN</name>
<evidence type="ECO:0000256" key="5">
    <source>
        <dbReference type="ARBA" id="ARBA00022842"/>
    </source>
</evidence>
<evidence type="ECO:0000313" key="9">
    <source>
        <dbReference type="EMBL" id="BCB85093.1"/>
    </source>
</evidence>
<gene>
    <name evidence="9" type="ORF">Psuf_024060</name>
</gene>
<evidence type="ECO:0000256" key="1">
    <source>
        <dbReference type="ARBA" id="ARBA00001946"/>
    </source>
</evidence>
<dbReference type="InterPro" id="IPR015797">
    <property type="entry name" value="NUDIX_hydrolase-like_dom_sf"/>
</dbReference>
<protein>
    <recommendedName>
        <fullName evidence="8">Nudix hydrolase domain-containing protein</fullName>
    </recommendedName>
</protein>
<keyword evidence="10" id="KW-1185">Reference proteome</keyword>
<dbReference type="PROSITE" id="PS00893">
    <property type="entry name" value="NUDIX_BOX"/>
    <property type="match status" value="1"/>
</dbReference>
<dbReference type="Proteomes" id="UP000503011">
    <property type="component" value="Chromosome"/>
</dbReference>
<reference evidence="9 10" key="2">
    <citation type="submission" date="2020-03" db="EMBL/GenBank/DDBJ databases">
        <authorList>
            <person name="Ichikawa N."/>
            <person name="Kimura A."/>
            <person name="Kitahashi Y."/>
            <person name="Uohara A."/>
        </authorList>
    </citation>
    <scope>NUCLEOTIDE SEQUENCE [LARGE SCALE GENOMIC DNA]</scope>
    <source>
        <strain evidence="9 10">NBRC 105367</strain>
    </source>
</reference>
<evidence type="ECO:0000313" key="10">
    <source>
        <dbReference type="Proteomes" id="UP000503011"/>
    </source>
</evidence>
<evidence type="ECO:0000256" key="2">
    <source>
        <dbReference type="ARBA" id="ARBA00005582"/>
    </source>
</evidence>
<organism evidence="9 10">
    <name type="scientific">Phytohabitans suffuscus</name>
    <dbReference type="NCBI Taxonomy" id="624315"/>
    <lineage>
        <taxon>Bacteria</taxon>
        <taxon>Bacillati</taxon>
        <taxon>Actinomycetota</taxon>
        <taxon>Actinomycetes</taxon>
        <taxon>Micromonosporales</taxon>
        <taxon>Micromonosporaceae</taxon>
    </lineage>
</organism>
<dbReference type="PANTHER" id="PTHR43758">
    <property type="entry name" value="7,8-DIHYDRO-8-OXOGUANINE TRIPHOSPHATASE"/>
    <property type="match status" value="1"/>
</dbReference>
<dbReference type="EMBL" id="AP022871">
    <property type="protein sequence ID" value="BCB85093.1"/>
    <property type="molecule type" value="Genomic_DNA"/>
</dbReference>
<accession>A0A6F8YGC1</accession>
<keyword evidence="5" id="KW-0460">Magnesium</keyword>
<keyword evidence="4 6" id="KW-0378">Hydrolase</keyword>
<feature type="domain" description="Nudix hydrolase" evidence="8">
    <location>
        <begin position="1"/>
        <end position="108"/>
    </location>
</feature>
<dbReference type="RefSeq" id="WP_173156578.1">
    <property type="nucleotide sequence ID" value="NZ_AP022871.1"/>
</dbReference>
<dbReference type="Gene3D" id="3.90.79.10">
    <property type="entry name" value="Nucleoside Triphosphate Pyrophosphohydrolase"/>
    <property type="match status" value="1"/>
</dbReference>
<evidence type="ECO:0000256" key="6">
    <source>
        <dbReference type="RuleBase" id="RU003476"/>
    </source>
</evidence>
<dbReference type="GO" id="GO:0016818">
    <property type="term" value="F:hydrolase activity, acting on acid anhydrides, in phosphorus-containing anhydrides"/>
    <property type="evidence" value="ECO:0007669"/>
    <property type="project" value="TreeGrafter"/>
</dbReference>
<proteinExistence type="inferred from homology"/>
<dbReference type="Pfam" id="PF00293">
    <property type="entry name" value="NUDIX"/>
    <property type="match status" value="1"/>
</dbReference>
<dbReference type="KEGG" id="psuu:Psuf_024060"/>